<accession>A0ABD2ZIJ5</accession>
<dbReference type="Pfam" id="PF05641">
    <property type="entry name" value="Agenet"/>
    <property type="match status" value="1"/>
</dbReference>
<evidence type="ECO:0000259" key="2">
    <source>
        <dbReference type="PROSITE" id="PS51038"/>
    </source>
</evidence>
<dbReference type="InterPro" id="IPR014002">
    <property type="entry name" value="Agenet_dom_plant"/>
</dbReference>
<protein>
    <recommendedName>
        <fullName evidence="2">BAH domain-containing protein</fullName>
    </recommendedName>
</protein>
<dbReference type="Proteomes" id="UP001630127">
    <property type="component" value="Unassembled WGS sequence"/>
</dbReference>
<proteinExistence type="predicted"/>
<dbReference type="AlphaFoldDB" id="A0ABD2ZIJ5"/>
<dbReference type="SMART" id="SM00439">
    <property type="entry name" value="BAH"/>
    <property type="match status" value="1"/>
</dbReference>
<comment type="caution">
    <text evidence="3">The sequence shown here is derived from an EMBL/GenBank/DDBJ whole genome shotgun (WGS) entry which is preliminary data.</text>
</comment>
<evidence type="ECO:0000313" key="4">
    <source>
        <dbReference type="Proteomes" id="UP001630127"/>
    </source>
</evidence>
<dbReference type="EMBL" id="JBJUIK010000008">
    <property type="protein sequence ID" value="KAL3519284.1"/>
    <property type="molecule type" value="Genomic_DNA"/>
</dbReference>
<dbReference type="InterPro" id="IPR043151">
    <property type="entry name" value="BAH_sf"/>
</dbReference>
<dbReference type="InterPro" id="IPR001025">
    <property type="entry name" value="BAH_dom"/>
</dbReference>
<feature type="region of interest" description="Disordered" evidence="1">
    <location>
        <begin position="299"/>
        <end position="336"/>
    </location>
</feature>
<gene>
    <name evidence="3" type="ORF">ACH5RR_017433</name>
</gene>
<dbReference type="Pfam" id="PF01426">
    <property type="entry name" value="BAH"/>
    <property type="match status" value="1"/>
</dbReference>
<organism evidence="3 4">
    <name type="scientific">Cinchona calisaya</name>
    <dbReference type="NCBI Taxonomy" id="153742"/>
    <lineage>
        <taxon>Eukaryota</taxon>
        <taxon>Viridiplantae</taxon>
        <taxon>Streptophyta</taxon>
        <taxon>Embryophyta</taxon>
        <taxon>Tracheophyta</taxon>
        <taxon>Spermatophyta</taxon>
        <taxon>Magnoliopsida</taxon>
        <taxon>eudicotyledons</taxon>
        <taxon>Gunneridae</taxon>
        <taxon>Pentapetalae</taxon>
        <taxon>asterids</taxon>
        <taxon>lamiids</taxon>
        <taxon>Gentianales</taxon>
        <taxon>Rubiaceae</taxon>
        <taxon>Cinchonoideae</taxon>
        <taxon>Cinchoneae</taxon>
        <taxon>Cinchona</taxon>
    </lineage>
</organism>
<reference evidence="3 4" key="1">
    <citation type="submission" date="2024-11" db="EMBL/GenBank/DDBJ databases">
        <title>A near-complete genome assembly of Cinchona calisaya.</title>
        <authorList>
            <person name="Lian D.C."/>
            <person name="Zhao X.W."/>
            <person name="Wei L."/>
        </authorList>
    </citation>
    <scope>NUCLEOTIDE SEQUENCE [LARGE SCALE GENOMIC DNA]</scope>
    <source>
        <tissue evidence="3">Nenye</tissue>
    </source>
</reference>
<dbReference type="PANTHER" id="PTHR31917:SF3">
    <property type="entry name" value="BROMO ADJACENT-LIKE DOMAIN PROTEIN"/>
    <property type="match status" value="1"/>
</dbReference>
<dbReference type="Gene3D" id="2.30.30.490">
    <property type="match status" value="1"/>
</dbReference>
<evidence type="ECO:0000256" key="1">
    <source>
        <dbReference type="SAM" id="MobiDB-lite"/>
    </source>
</evidence>
<evidence type="ECO:0000313" key="3">
    <source>
        <dbReference type="EMBL" id="KAL3519284.1"/>
    </source>
</evidence>
<keyword evidence="4" id="KW-1185">Reference proteome</keyword>
<dbReference type="PROSITE" id="PS51038">
    <property type="entry name" value="BAH"/>
    <property type="match status" value="1"/>
</dbReference>
<feature type="domain" description="BAH" evidence="2">
    <location>
        <begin position="164"/>
        <end position="283"/>
    </location>
</feature>
<dbReference type="SMART" id="SM00743">
    <property type="entry name" value="Agenet"/>
    <property type="match status" value="1"/>
</dbReference>
<name>A0ABD2ZIJ5_9GENT</name>
<dbReference type="InterPro" id="IPR008395">
    <property type="entry name" value="Agenet-like_dom"/>
</dbReference>
<dbReference type="PANTHER" id="PTHR31917">
    <property type="entry name" value="AGENET DOMAIN-CONTAINING PROTEIN-RELATED"/>
    <property type="match status" value="1"/>
</dbReference>
<sequence>MVLSNQVFVSWEERIISQEKGNRVVHYYLRESSENSILAVVGTERSIRHMIYVVTEDFVDAYGFTGIVTARTKWRARREVVEWLTELVSHFRLPAIISNYQMIGSTFHLRSPGFSMACVNNLTNQMDQVTKKFKVQRSDIMWSGEGWICSKELKHYRALCRGKTTIAVYSFVLIMAEEESYYLGYLEDLYEDNYGEKMVQARWFLHNHDVKHVFPELNAHPEEVFITPHVQRISAKCIHDVAAVLTPNHFKKCLALLPENLSSGIYVCHREFKNNKIRPFCLSKLRGYDKQAIISSLDHHQDSRNKIKAHKHSEENDFQSEDSTRQWTRRTRSQREFQKQESSHYVRTNLIPENQIEKCEPTHRKLKIKLSTKAAIKLVRSEPSQASSKDDEKNIELLCQDSGMRGCWFRCKILQTSQKCLKVQYFDVQDVDGPGKLEEWIPASRVATPDKLDTRFAGRLTVRPWPPHNSSDCSFEVGDAVDAWWSDGWWEAVVIGLDISGSDNLQLYFPGENKFLTLQRKNLRPSREWVDNKWIEVKAKHDILSVISSTVSSLKLSMSTSAETSRHHSCGLLESHVPVFSTLETSEGGVQKEHSSVLSANLKDVDSLNWKKRLCVRHARDLLDKEFSGGECNARGMD</sequence>